<dbReference type="InterPro" id="IPR011841">
    <property type="entry name" value="T3SS_needle_YscF"/>
</dbReference>
<proteinExistence type="inferred from homology"/>
<dbReference type="GO" id="GO:0030254">
    <property type="term" value="P:protein secretion by the type III secretion system"/>
    <property type="evidence" value="ECO:0007669"/>
    <property type="project" value="InterPro"/>
</dbReference>
<comment type="caution">
    <text evidence="8">The sequence shown here is derived from an EMBL/GenBank/DDBJ whole genome shotgun (WGS) entry which is preliminary data.</text>
</comment>
<dbReference type="NCBIfam" id="TIGR02105">
    <property type="entry name" value="III_needle"/>
    <property type="match status" value="1"/>
</dbReference>
<sequence>MADSYTPKFSNDIFLDKTAGAFESGATDMMSELQKAQEALEQDPSNPSVLAAYQSKLSAYTLFRSAQTSVVKAYKDIGASIIQNFR</sequence>
<keyword evidence="6" id="KW-0843">Virulence</keyword>
<dbReference type="Pfam" id="PF09392">
    <property type="entry name" value="T3SS_needle_F"/>
    <property type="match status" value="1"/>
</dbReference>
<dbReference type="InterPro" id="IPR021123">
    <property type="entry name" value="T3SS_needle-like"/>
</dbReference>
<dbReference type="EMBL" id="RHHM01000004">
    <property type="protein sequence ID" value="RQM38943.1"/>
    <property type="molecule type" value="Genomic_DNA"/>
</dbReference>
<dbReference type="GO" id="GO:0030257">
    <property type="term" value="C:type III protein secretion system complex"/>
    <property type="evidence" value="ECO:0007669"/>
    <property type="project" value="InterPro"/>
</dbReference>
<dbReference type="GO" id="GO:0009986">
    <property type="term" value="C:cell surface"/>
    <property type="evidence" value="ECO:0007669"/>
    <property type="project" value="UniProtKB-SubCell"/>
</dbReference>
<comment type="subcellular location">
    <subcellularLocation>
        <location evidence="1">Cell surface</location>
    </subcellularLocation>
    <subcellularLocation>
        <location evidence="2">Secreted</location>
    </subcellularLocation>
</comment>
<evidence type="ECO:0000256" key="4">
    <source>
        <dbReference type="ARBA" id="ARBA00022525"/>
    </source>
</evidence>
<dbReference type="GO" id="GO:0005576">
    <property type="term" value="C:extracellular region"/>
    <property type="evidence" value="ECO:0007669"/>
    <property type="project" value="UniProtKB-SubCell"/>
</dbReference>
<accession>A0A3N6SGB5</accession>
<evidence type="ECO:0000313" key="8">
    <source>
        <dbReference type="EMBL" id="RQM38943.1"/>
    </source>
</evidence>
<evidence type="ECO:0000256" key="1">
    <source>
        <dbReference type="ARBA" id="ARBA00004241"/>
    </source>
</evidence>
<dbReference type="Gene3D" id="1.20.58.90">
    <property type="match status" value="1"/>
</dbReference>
<keyword evidence="5" id="KW-0653">Protein transport</keyword>
<organism evidence="8 9">
    <name type="scientific">Erwinia psidii</name>
    <dbReference type="NCBI Taxonomy" id="69224"/>
    <lineage>
        <taxon>Bacteria</taxon>
        <taxon>Pseudomonadati</taxon>
        <taxon>Pseudomonadota</taxon>
        <taxon>Gammaproteobacteria</taxon>
        <taxon>Enterobacterales</taxon>
        <taxon>Erwiniaceae</taxon>
        <taxon>Erwinia</taxon>
    </lineage>
</organism>
<keyword evidence="4" id="KW-0964">Secreted</keyword>
<keyword evidence="9" id="KW-1185">Reference proteome</keyword>
<comment type="similarity">
    <text evidence="7">Belongs to the SctF family.</text>
</comment>
<dbReference type="OrthoDB" id="6465387at2"/>
<evidence type="ECO:0000256" key="7">
    <source>
        <dbReference type="ARBA" id="ARBA00035658"/>
    </source>
</evidence>
<evidence type="ECO:0000256" key="5">
    <source>
        <dbReference type="ARBA" id="ARBA00022927"/>
    </source>
</evidence>
<gene>
    <name evidence="8" type="ORF">EB241_07085</name>
</gene>
<protein>
    <submittedName>
        <fullName evidence="8">EscF/YscF/HrpA family type III secretion system needle major subunit</fullName>
    </submittedName>
</protein>
<dbReference type="RefSeq" id="WP_124232466.1">
    <property type="nucleotide sequence ID" value="NZ_RHHM01000004.1"/>
</dbReference>
<name>A0A3N6SGB5_9GAMM</name>
<dbReference type="Proteomes" id="UP000279457">
    <property type="component" value="Unassembled WGS sequence"/>
</dbReference>
<reference evidence="8 9" key="1">
    <citation type="submission" date="2018-10" db="EMBL/GenBank/DDBJ databases">
        <title>Draft genome sequence for the type isolate of Erwinia psidii, agent causal of bacterial blight in guava (Psidium guajava) and wilt and die-back of Eucalyptus spp.</title>
        <authorList>
            <person name="Hermenegildo P.S."/>
            <person name="Santos S.A."/>
            <person name="Guimaraes L.M.S."/>
            <person name="Vidigal P.M.P."/>
            <person name="Pereira I.C."/>
            <person name="Badel J.L."/>
            <person name="Alfenas-Zerbini P."/>
            <person name="Ferreira M.A.S.V."/>
            <person name="Alfenas A.C."/>
        </authorList>
    </citation>
    <scope>NUCLEOTIDE SEQUENCE [LARGE SCALE GENOMIC DNA]</scope>
    <source>
        <strain evidence="8 9">IBSBF 435</strain>
    </source>
</reference>
<evidence type="ECO:0000256" key="6">
    <source>
        <dbReference type="ARBA" id="ARBA00023026"/>
    </source>
</evidence>
<keyword evidence="3" id="KW-0813">Transport</keyword>
<evidence type="ECO:0000313" key="9">
    <source>
        <dbReference type="Proteomes" id="UP000279457"/>
    </source>
</evidence>
<dbReference type="AlphaFoldDB" id="A0A3N6SGB5"/>
<dbReference type="SUPFAM" id="SSF140129">
    <property type="entry name" value="MxiH-like"/>
    <property type="match status" value="1"/>
</dbReference>
<evidence type="ECO:0000256" key="3">
    <source>
        <dbReference type="ARBA" id="ARBA00022448"/>
    </source>
</evidence>
<dbReference type="InterPro" id="IPR037203">
    <property type="entry name" value="T3SS_needle-like_sf"/>
</dbReference>
<evidence type="ECO:0000256" key="2">
    <source>
        <dbReference type="ARBA" id="ARBA00004613"/>
    </source>
</evidence>